<comment type="caution">
    <text evidence="1">The sequence shown here is derived from an EMBL/GenBank/DDBJ whole genome shotgun (WGS) entry which is preliminary data.</text>
</comment>
<gene>
    <name evidence="1" type="ORF">PVAP13_7KG309703</name>
</gene>
<dbReference type="AlphaFoldDB" id="A0A8T0QP89"/>
<keyword evidence="2" id="KW-1185">Reference proteome</keyword>
<evidence type="ECO:0000313" key="1">
    <source>
        <dbReference type="EMBL" id="KAG2574186.1"/>
    </source>
</evidence>
<dbReference type="PANTHER" id="PTHR47176">
    <property type="entry name" value="OSJNBA0020J04.13 PROTEIN"/>
    <property type="match status" value="1"/>
</dbReference>
<name>A0A8T0QP89_PANVG</name>
<evidence type="ECO:0000313" key="2">
    <source>
        <dbReference type="Proteomes" id="UP000823388"/>
    </source>
</evidence>
<dbReference type="Proteomes" id="UP000823388">
    <property type="component" value="Chromosome 7K"/>
</dbReference>
<accession>A0A8T0QP89</accession>
<proteinExistence type="predicted"/>
<reference evidence="1" key="1">
    <citation type="submission" date="2020-05" db="EMBL/GenBank/DDBJ databases">
        <title>WGS assembly of Panicum virgatum.</title>
        <authorList>
            <person name="Lovell J.T."/>
            <person name="Jenkins J."/>
            <person name="Shu S."/>
            <person name="Juenger T.E."/>
            <person name="Schmutz J."/>
        </authorList>
    </citation>
    <scope>NUCLEOTIDE SEQUENCE</scope>
    <source>
        <strain evidence="1">AP13</strain>
    </source>
</reference>
<dbReference type="OrthoDB" id="6079689at2759"/>
<dbReference type="EMBL" id="CM029049">
    <property type="protein sequence ID" value="KAG2574186.1"/>
    <property type="molecule type" value="Genomic_DNA"/>
</dbReference>
<dbReference type="Gene3D" id="3.20.20.140">
    <property type="entry name" value="Metal-dependent hydrolases"/>
    <property type="match status" value="1"/>
</dbReference>
<sequence>MAAQAPARASSSAVRLFDAHCHLQDPRVAAVAPALIRAAAASGVARFAVNGTSEEDWHLVKRMAEDHPAVVPCFGLHPWWVPERSSDWMNSLRRFFDETPEAAVGEIGLDKGSHGKTIDFGEQVCT</sequence>
<dbReference type="PANTHER" id="PTHR47176:SF1">
    <property type="entry name" value="OS04G0577500 PROTEIN"/>
    <property type="match status" value="1"/>
</dbReference>
<dbReference type="InterPro" id="IPR032466">
    <property type="entry name" value="Metal_Hydrolase"/>
</dbReference>
<protein>
    <submittedName>
        <fullName evidence="1">Uncharacterized protein</fullName>
    </submittedName>
</protein>
<dbReference type="Pfam" id="PF01026">
    <property type="entry name" value="TatD_DNase"/>
    <property type="match status" value="1"/>
</dbReference>
<dbReference type="InterPro" id="IPR001130">
    <property type="entry name" value="TatD-like"/>
</dbReference>
<dbReference type="SUPFAM" id="SSF51556">
    <property type="entry name" value="Metallo-dependent hydrolases"/>
    <property type="match status" value="1"/>
</dbReference>
<organism evidence="1 2">
    <name type="scientific">Panicum virgatum</name>
    <name type="common">Blackwell switchgrass</name>
    <dbReference type="NCBI Taxonomy" id="38727"/>
    <lineage>
        <taxon>Eukaryota</taxon>
        <taxon>Viridiplantae</taxon>
        <taxon>Streptophyta</taxon>
        <taxon>Embryophyta</taxon>
        <taxon>Tracheophyta</taxon>
        <taxon>Spermatophyta</taxon>
        <taxon>Magnoliopsida</taxon>
        <taxon>Liliopsida</taxon>
        <taxon>Poales</taxon>
        <taxon>Poaceae</taxon>
        <taxon>PACMAD clade</taxon>
        <taxon>Panicoideae</taxon>
        <taxon>Panicodae</taxon>
        <taxon>Paniceae</taxon>
        <taxon>Panicinae</taxon>
        <taxon>Panicum</taxon>
        <taxon>Panicum sect. Hiantes</taxon>
    </lineage>
</organism>
<dbReference type="GO" id="GO:0016788">
    <property type="term" value="F:hydrolase activity, acting on ester bonds"/>
    <property type="evidence" value="ECO:0007669"/>
    <property type="project" value="InterPro"/>
</dbReference>